<gene>
    <name evidence="3" type="ORF">C1SCF055_LOCUS4073</name>
</gene>
<dbReference type="OrthoDB" id="411962at2759"/>
<comment type="caution">
    <text evidence="3">The sequence shown here is derived from an EMBL/GenBank/DDBJ whole genome shotgun (WGS) entry which is preliminary data.</text>
</comment>
<keyword evidence="2" id="KW-1133">Transmembrane helix</keyword>
<evidence type="ECO:0000256" key="2">
    <source>
        <dbReference type="SAM" id="Phobius"/>
    </source>
</evidence>
<feature type="non-terminal residue" evidence="3">
    <location>
        <position position="1"/>
    </location>
</feature>
<evidence type="ECO:0000313" key="5">
    <source>
        <dbReference type="Proteomes" id="UP001152797"/>
    </source>
</evidence>
<accession>A0A9P1BMW4</accession>
<feature type="transmembrane region" description="Helical" evidence="2">
    <location>
        <begin position="446"/>
        <end position="467"/>
    </location>
</feature>
<reference evidence="4" key="2">
    <citation type="submission" date="2024-04" db="EMBL/GenBank/DDBJ databases">
        <authorList>
            <person name="Chen Y."/>
            <person name="Shah S."/>
            <person name="Dougan E. K."/>
            <person name="Thang M."/>
            <person name="Chan C."/>
        </authorList>
    </citation>
    <scope>NUCLEOTIDE SEQUENCE [LARGE SCALE GENOMIC DNA]</scope>
</reference>
<dbReference type="EMBL" id="CAMXCT030000224">
    <property type="protein sequence ID" value="CAL4763107.1"/>
    <property type="molecule type" value="Genomic_DNA"/>
</dbReference>
<dbReference type="EMBL" id="CAMXCT020000224">
    <property type="protein sequence ID" value="CAL1129170.1"/>
    <property type="molecule type" value="Genomic_DNA"/>
</dbReference>
<sequence length="1538" mass="169871">MSRVDVLADDRGLQGCFKVANIQQEWAQDFITKHKLVTLDDYIYSVAHDTWEKGVETLVSQVPTLRDNMIALARFRSAFDIGREALRQAAAPATKSVDLDEPLPEATMKSLNQDWARRYNLQLDPSLEPCEALRSRLYQEFRKGQLTVIEARKVKSVITVAQPKTQGSVTLGDNLHLEFEKEEGIPIKSCVEYYLQMRVLAHALAWAGNYQVDYEGGRHWMMDLSTVLGYVDVALRNCIEFAGGSMLWLQRNDVLTRGKLATYVNRGMPGSVAMKQALHETHLEWRSPLAAPLVVSSGSGSPGTTKRKQESSPLPVGEAPTKRPRTLKADRWPTVSMIKGGKRLCKPYNDGRGCSNSQCDQMHACDVKLPNGKPCLCATPGDPWLEIAAALPATPVGRVVSLRDPLVDPLQRPVDGASADRLRAAKPVAWRGLGDLPQFTWAKPLVGSWLVIDLWAGFSGLCVALLAMGVRFHAVAAENDTFPAQVAEQIMPQVELQDLPECATLEIVTFLENVASMPCEVMDQYTAWMGFPPILIDAGACGWVQRRRLLCTVRRLLDSIKMRGARPDDGVSCAVPSGCPGTSQRQNSMLGNGFHLPMIVALFCLLPGVLSMKVPRPLFDLAERKLQERLAGTVCEPGRLQVFPGLLSSDQVVQSMQRTVFGSLPISANVWQLTATRLAPLPVWHLQAFTAWAVGRGASCDQLGPTPLTTSHRTALFAGLTGQRYPGNSRKGLDHLLPPGVGKEEHIKQAVGLPSPFRLREWPEQDVDFVLHAIATWQQALIGYSEQCRQVFRQVCTALLPLDDELRKFRVHSAVKVAAGKRPAVLAFLTVILRWPDLQQPLQMLQGYPIVGALEPSGVFRSITAREALPKEEWLGDAAVAAVERIESSRPPRFAERIYAATVLEQQKQFCSPFLTKRCMDERFGVGQWRPLQRFLIVQPDGKERVIDNARKTLHNSSTAMMETIYTVHLDFIPAVIKQLAHRLQVTSPGDWSVFHPWAHFRLGTDDLPDAYRGLPVCQEHLPYSAVAVWVPQQGWRYTILWGLAFGLESAVVSFNRLPQLGIAATRRCLYGLAAAYFDDELAVEVVAAADISQQALRLLFTSIGAPPQKAKGFAPSPDRHYLGAAIHLGSVMTTGCVRIQPKFATVAKVAGRLRVAIANRCLTKEEAGKLRGDITWMFSLAAGHMGRIAQPVLAKCSKAFVVVKGPDSCLNFMKRMQLRSLALAGCSMEISAHSGIGQRNKSGTLESLDKAAEHLVSSMMKRWKDVPKGISALLPPSVEQLQRQSAELPLPCRNPGLGQDAVMVSFASAVTRCRDGFFKKLKDLLQQQKLSSDGPTPMDDEDVVTLQVLLRIVLDCQPRDVQVCGVDKVPLVIYSDASFEQGVLRLGWVVMCPGTSYQPQGGTCEVPPEVIDSWVPRRQQIYPGEAIVALVIPALLPDLLRGQDLLWFVDNESATSTLIRCVSSQCDVHEIAQFSHYLLNSLDARAWFEWIDSESNPSDGLSRLGLADEWTQAQGWSLTSYTFPPGLSRGEFLQSLQ</sequence>
<evidence type="ECO:0000313" key="3">
    <source>
        <dbReference type="EMBL" id="CAI3975795.1"/>
    </source>
</evidence>
<organism evidence="3">
    <name type="scientific">Cladocopium goreaui</name>
    <dbReference type="NCBI Taxonomy" id="2562237"/>
    <lineage>
        <taxon>Eukaryota</taxon>
        <taxon>Sar</taxon>
        <taxon>Alveolata</taxon>
        <taxon>Dinophyceae</taxon>
        <taxon>Suessiales</taxon>
        <taxon>Symbiodiniaceae</taxon>
        <taxon>Cladocopium</taxon>
    </lineage>
</organism>
<evidence type="ECO:0000313" key="4">
    <source>
        <dbReference type="EMBL" id="CAL1129170.1"/>
    </source>
</evidence>
<evidence type="ECO:0008006" key="6">
    <source>
        <dbReference type="Google" id="ProtNLM"/>
    </source>
</evidence>
<name>A0A9P1BMW4_9DINO</name>
<evidence type="ECO:0000256" key="1">
    <source>
        <dbReference type="SAM" id="MobiDB-lite"/>
    </source>
</evidence>
<feature type="transmembrane region" description="Helical" evidence="2">
    <location>
        <begin position="594"/>
        <end position="612"/>
    </location>
</feature>
<protein>
    <recommendedName>
        <fullName evidence="6">C3H1-type domain-containing protein</fullName>
    </recommendedName>
</protein>
<dbReference type="Proteomes" id="UP001152797">
    <property type="component" value="Unassembled WGS sequence"/>
</dbReference>
<dbReference type="EMBL" id="CAMXCT010000224">
    <property type="protein sequence ID" value="CAI3975795.1"/>
    <property type="molecule type" value="Genomic_DNA"/>
</dbReference>
<feature type="region of interest" description="Disordered" evidence="1">
    <location>
        <begin position="296"/>
        <end position="325"/>
    </location>
</feature>
<reference evidence="3" key="1">
    <citation type="submission" date="2022-10" db="EMBL/GenBank/DDBJ databases">
        <authorList>
            <person name="Chen Y."/>
            <person name="Dougan E. K."/>
            <person name="Chan C."/>
            <person name="Rhodes N."/>
            <person name="Thang M."/>
        </authorList>
    </citation>
    <scope>NUCLEOTIDE SEQUENCE</scope>
</reference>
<keyword evidence="5" id="KW-1185">Reference proteome</keyword>
<keyword evidence="2" id="KW-0472">Membrane</keyword>
<proteinExistence type="predicted"/>
<keyword evidence="2" id="KW-0812">Transmembrane</keyword>